<dbReference type="RefSeq" id="WP_147584116.1">
    <property type="nucleotide sequence ID" value="NZ_CP042831.1"/>
</dbReference>
<name>A0A5B9G052_9FLAO</name>
<keyword evidence="2" id="KW-1185">Reference proteome</keyword>
<dbReference type="OrthoDB" id="6315383at2"/>
<dbReference type="KEGG" id="fak:FUA48_14065"/>
<organism evidence="1 2">
    <name type="scientific">Flavobacterium alkalisoli</name>
    <dbReference type="NCBI Taxonomy" id="2602769"/>
    <lineage>
        <taxon>Bacteria</taxon>
        <taxon>Pseudomonadati</taxon>
        <taxon>Bacteroidota</taxon>
        <taxon>Flavobacteriia</taxon>
        <taxon>Flavobacteriales</taxon>
        <taxon>Flavobacteriaceae</taxon>
        <taxon>Flavobacterium</taxon>
    </lineage>
</organism>
<accession>A0A5B9G052</accession>
<protein>
    <submittedName>
        <fullName evidence="1">Uncharacterized protein</fullName>
    </submittedName>
</protein>
<reference evidence="1 2" key="1">
    <citation type="submission" date="2019-08" db="EMBL/GenBank/DDBJ databases">
        <title>Flavobacterium alkalisoli sp. nov., isolated from rhizosphere soil of Suaeda salsa.</title>
        <authorList>
            <person name="Sun J.-Q."/>
            <person name="Xu L."/>
        </authorList>
    </citation>
    <scope>NUCLEOTIDE SEQUENCE [LARGE SCALE GENOMIC DNA]</scope>
    <source>
        <strain evidence="1 2">XS-5</strain>
    </source>
</reference>
<proteinExistence type="predicted"/>
<dbReference type="Proteomes" id="UP000321222">
    <property type="component" value="Chromosome"/>
</dbReference>
<dbReference type="EMBL" id="CP042831">
    <property type="protein sequence ID" value="QEE50662.1"/>
    <property type="molecule type" value="Genomic_DNA"/>
</dbReference>
<dbReference type="AlphaFoldDB" id="A0A5B9G052"/>
<dbReference type="CDD" id="cd19958">
    <property type="entry name" value="pyocin_knob"/>
    <property type="match status" value="2"/>
</dbReference>
<sequence>MAVNINTILNWFKTGERPTQSQFWDTWQSFWHKEESIPQNKIENLETTFNAKANKASTLTFQDYIPTSADLNDYMETGYYFQRITAGAAGGFNYPAPYAGKLQVVANMINSDTEFVYQVYHVFGPNETVYYRNYYHTLGWSDWKRVNSARKDTILSGADLNTYTETGVYFQNSNAAAIAGSNYPIALAGKLEVQQSTNSSLVYQTYHSYGPNNDQYIRTKYGSSWYAWKKVVTTSI</sequence>
<gene>
    <name evidence="1" type="ORF">FUA48_14065</name>
</gene>
<evidence type="ECO:0000313" key="1">
    <source>
        <dbReference type="EMBL" id="QEE50662.1"/>
    </source>
</evidence>
<evidence type="ECO:0000313" key="2">
    <source>
        <dbReference type="Proteomes" id="UP000321222"/>
    </source>
</evidence>